<dbReference type="GO" id="GO:0032153">
    <property type="term" value="C:cell division site"/>
    <property type="evidence" value="ECO:0007669"/>
    <property type="project" value="TreeGrafter"/>
</dbReference>
<dbReference type="OrthoDB" id="9808604at2"/>
<evidence type="ECO:0000256" key="9">
    <source>
        <dbReference type="ARBA" id="ARBA00033158"/>
    </source>
</evidence>
<dbReference type="Proteomes" id="UP000324896">
    <property type="component" value="Unassembled WGS sequence"/>
</dbReference>
<dbReference type="GO" id="GO:0043093">
    <property type="term" value="P:FtsZ-dependent cytokinesis"/>
    <property type="evidence" value="ECO:0007669"/>
    <property type="project" value="TreeGrafter"/>
</dbReference>
<comment type="subunit">
    <text evidence="8">Homodimer. Interacts with FtsZ.</text>
</comment>
<dbReference type="GO" id="GO:0030428">
    <property type="term" value="C:cell septum"/>
    <property type="evidence" value="ECO:0007669"/>
    <property type="project" value="TreeGrafter"/>
</dbReference>
<evidence type="ECO:0000256" key="1">
    <source>
        <dbReference type="ARBA" id="ARBA00004496"/>
    </source>
</evidence>
<keyword evidence="6" id="KW-0131">Cell cycle</keyword>
<evidence type="ECO:0000313" key="13">
    <source>
        <dbReference type="EMBL" id="SDE65648.1"/>
    </source>
</evidence>
<comment type="function">
    <text evidence="7">Activator of cell division through the inhibition of FtsZ GTPase activity, therefore promoting FtsZ assembly into bundles of protofilaments necessary for the formation of the division Z ring. It is recruited early at mid-cell but it is not essential for cell division.</text>
</comment>
<dbReference type="EMBL" id="FNBJ01000001">
    <property type="protein sequence ID" value="SDE65648.1"/>
    <property type="molecule type" value="Genomic_DNA"/>
</dbReference>
<dbReference type="GO" id="GO:0000917">
    <property type="term" value="P:division septum assembly"/>
    <property type="evidence" value="ECO:0007669"/>
    <property type="project" value="UniProtKB-KW"/>
</dbReference>
<evidence type="ECO:0000256" key="2">
    <source>
        <dbReference type="ARBA" id="ARBA00015195"/>
    </source>
</evidence>
<evidence type="ECO:0000313" key="19">
    <source>
        <dbReference type="Proteomes" id="UP000199519"/>
    </source>
</evidence>
<comment type="subcellular location">
    <subcellularLocation>
        <location evidence="1">Cytoplasm</location>
    </subcellularLocation>
</comment>
<evidence type="ECO:0000313" key="20">
    <source>
        <dbReference type="Proteomes" id="UP000247389"/>
    </source>
</evidence>
<evidence type="ECO:0000313" key="22">
    <source>
        <dbReference type="Proteomes" id="UP000324896"/>
    </source>
</evidence>
<dbReference type="Proteomes" id="UP000247389">
    <property type="component" value="Unassembled WGS sequence"/>
</dbReference>
<evidence type="ECO:0000313" key="21">
    <source>
        <dbReference type="Proteomes" id="UP000295758"/>
    </source>
</evidence>
<evidence type="ECO:0000256" key="3">
    <source>
        <dbReference type="ARBA" id="ARBA00022490"/>
    </source>
</evidence>
<sequence length="116" mass="13754">MLEEKNQDKKKFKLNILGDSFTVTGDFSEEYIEKLAGHVEKTGLEIRNAYPKLPFRRLSYLMMINLADEYFKLRSQCVDLSKEKERLKEANQSLHQELKKLRQENEELTNLLEEVD</sequence>
<name>A0A1G6HVS0_9FIRM</name>
<gene>
    <name evidence="16" type="ORF">BY453_10970</name>
    <name evidence="11" type="ORF">C8C78_13120</name>
    <name evidence="12" type="ORF">SAMN04488597_101157</name>
    <name evidence="13" type="ORF">SAMN04488598_10130</name>
    <name evidence="15" type="ORF">SAMN04515652_101261</name>
    <name evidence="14" type="ORF">SAMN04515654_101118</name>
</gene>
<dbReference type="Proteomes" id="UP000198945">
    <property type="component" value="Unassembled WGS sequence"/>
</dbReference>
<evidence type="ECO:0000256" key="7">
    <source>
        <dbReference type="ARBA" id="ARBA00024910"/>
    </source>
</evidence>
<evidence type="ECO:0000313" key="11">
    <source>
        <dbReference type="EMBL" id="PXV62591.1"/>
    </source>
</evidence>
<dbReference type="Proteomes" id="UP000295758">
    <property type="component" value="Unassembled WGS sequence"/>
</dbReference>
<keyword evidence="3" id="KW-0963">Cytoplasm</keyword>
<keyword evidence="10" id="KW-0175">Coiled coil</keyword>
<accession>A0A1G6HVS0</accession>
<dbReference type="Proteomes" id="UP000199519">
    <property type="component" value="Unassembled WGS sequence"/>
</dbReference>
<evidence type="ECO:0000256" key="10">
    <source>
        <dbReference type="SAM" id="Coils"/>
    </source>
</evidence>
<reference evidence="11 20" key="3">
    <citation type="submission" date="2018-04" db="EMBL/GenBank/DDBJ databases">
        <title>Subsurface microbial communities from deep shales in Ohio and West Virginia, USA.</title>
        <authorList>
            <person name="Wrighton K."/>
        </authorList>
    </citation>
    <scope>NUCLEOTIDE SEQUENCE [LARGE SCALE GENOMIC DNA]</scope>
    <source>
        <strain evidence="11 20">MSL28</strain>
    </source>
</reference>
<evidence type="ECO:0000256" key="6">
    <source>
        <dbReference type="ARBA" id="ARBA00023306"/>
    </source>
</evidence>
<dbReference type="Gene3D" id="6.10.250.790">
    <property type="match status" value="1"/>
</dbReference>
<keyword evidence="19" id="KW-1185">Reference proteome</keyword>
<dbReference type="Proteomes" id="UP000198612">
    <property type="component" value="Unassembled WGS sequence"/>
</dbReference>
<dbReference type="RefSeq" id="WP_073155943.1">
    <property type="nucleotide sequence ID" value="NZ_FMYT01000001.1"/>
</dbReference>
<evidence type="ECO:0000313" key="12">
    <source>
        <dbReference type="EMBL" id="SDB97935.1"/>
    </source>
</evidence>
<proteinExistence type="predicted"/>
<dbReference type="EMBL" id="FMYT01000001">
    <property type="protein sequence ID" value="SDB97935.1"/>
    <property type="molecule type" value="Genomic_DNA"/>
</dbReference>
<dbReference type="EMBL" id="FNEH01000001">
    <property type="protein sequence ID" value="SDI05978.1"/>
    <property type="molecule type" value="Genomic_DNA"/>
</dbReference>
<dbReference type="PANTHER" id="PTHR34981:SF1">
    <property type="entry name" value="CELL DIVISION PROTEIN ZAPA"/>
    <property type="match status" value="1"/>
</dbReference>
<dbReference type="Pfam" id="PF05164">
    <property type="entry name" value="ZapA"/>
    <property type="match status" value="1"/>
</dbReference>
<dbReference type="STRING" id="54121.SAMN04515653_10722"/>
<organism evidence="12 22">
    <name type="scientific">Halanaerobium congolense</name>
    <dbReference type="NCBI Taxonomy" id="54121"/>
    <lineage>
        <taxon>Bacteria</taxon>
        <taxon>Bacillati</taxon>
        <taxon>Bacillota</taxon>
        <taxon>Clostridia</taxon>
        <taxon>Halanaerobiales</taxon>
        <taxon>Halanaerobiaceae</taxon>
        <taxon>Halanaerobium</taxon>
    </lineage>
</organism>
<dbReference type="EMBL" id="QICM01000031">
    <property type="protein sequence ID" value="PXV62591.1"/>
    <property type="molecule type" value="Genomic_DNA"/>
</dbReference>
<keyword evidence="5" id="KW-0717">Septation</keyword>
<protein>
    <recommendedName>
        <fullName evidence="2">Cell division protein ZapA</fullName>
    </recommendedName>
    <alternativeName>
        <fullName evidence="9">Z ring-associated protein ZapA</fullName>
    </alternativeName>
</protein>
<dbReference type="InterPro" id="IPR036192">
    <property type="entry name" value="Cell_div_ZapA-like_sf"/>
</dbReference>
<evidence type="ECO:0000256" key="8">
    <source>
        <dbReference type="ARBA" id="ARBA00026068"/>
    </source>
</evidence>
<dbReference type="AlphaFoldDB" id="A0A1G6HVS0"/>
<dbReference type="InterPro" id="IPR007838">
    <property type="entry name" value="Cell_div_ZapA-like"/>
</dbReference>
<evidence type="ECO:0000313" key="17">
    <source>
        <dbReference type="Proteomes" id="UP000198612"/>
    </source>
</evidence>
<reference evidence="16 21" key="4">
    <citation type="submission" date="2019-03" db="EMBL/GenBank/DDBJ databases">
        <title>Deep subsurface shale carbon reservoir microbial communities from Ohio and West Virginia, USA.</title>
        <authorList>
            <person name="Wrighton K."/>
        </authorList>
    </citation>
    <scope>NUCLEOTIDE SEQUENCE [LARGE SCALE GENOMIC DNA]</scope>
    <source>
        <strain evidence="16 21">UTICA-S4D12</strain>
    </source>
</reference>
<reference evidence="17 19" key="1">
    <citation type="submission" date="2016-10" db="EMBL/GenBank/DDBJ databases">
        <authorList>
            <person name="Varghese N."/>
            <person name="Submissions S."/>
        </authorList>
    </citation>
    <scope>NUCLEOTIDE SEQUENCE [LARGE SCALE GENOMIC DNA]</scope>
    <source>
        <strain evidence="12 22">WG10</strain>
        <strain evidence="13 19">WG2</strain>
        <strain evidence="15 17">WG5</strain>
    </source>
</reference>
<dbReference type="GO" id="GO:0005829">
    <property type="term" value="C:cytosol"/>
    <property type="evidence" value="ECO:0007669"/>
    <property type="project" value="TreeGrafter"/>
</dbReference>
<evidence type="ECO:0000313" key="18">
    <source>
        <dbReference type="Proteomes" id="UP000198945"/>
    </source>
</evidence>
<dbReference type="GO" id="GO:0000921">
    <property type="term" value="P:septin ring assembly"/>
    <property type="evidence" value="ECO:0007669"/>
    <property type="project" value="TreeGrafter"/>
</dbReference>
<dbReference type="EMBL" id="FOHG01000001">
    <property type="protein sequence ID" value="SES62560.1"/>
    <property type="molecule type" value="Genomic_DNA"/>
</dbReference>
<evidence type="ECO:0000256" key="4">
    <source>
        <dbReference type="ARBA" id="ARBA00022618"/>
    </source>
</evidence>
<evidence type="ECO:0000313" key="16">
    <source>
        <dbReference type="EMBL" id="TDS31764.1"/>
    </source>
</evidence>
<dbReference type="InterPro" id="IPR053712">
    <property type="entry name" value="Bac_CellDiv_Activator"/>
</dbReference>
<evidence type="ECO:0000313" key="15">
    <source>
        <dbReference type="EMBL" id="SES62560.1"/>
    </source>
</evidence>
<dbReference type="EMBL" id="SOAA01000009">
    <property type="protein sequence ID" value="TDS31764.1"/>
    <property type="molecule type" value="Genomic_DNA"/>
</dbReference>
<keyword evidence="4 12" id="KW-0132">Cell division</keyword>
<reference evidence="14 18" key="2">
    <citation type="submission" date="2016-10" db="EMBL/GenBank/DDBJ databases">
        <authorList>
            <person name="de Groot N.N."/>
        </authorList>
    </citation>
    <scope>NUCLEOTIDE SEQUENCE [LARGE SCALE GENOMIC DNA]</scope>
    <source>
        <strain evidence="14 18">WG7</strain>
    </source>
</reference>
<dbReference type="SUPFAM" id="SSF102829">
    <property type="entry name" value="Cell division protein ZapA-like"/>
    <property type="match status" value="1"/>
</dbReference>
<evidence type="ECO:0000256" key="5">
    <source>
        <dbReference type="ARBA" id="ARBA00023210"/>
    </source>
</evidence>
<dbReference type="PANTHER" id="PTHR34981">
    <property type="entry name" value="CELL DIVISION PROTEIN ZAPA"/>
    <property type="match status" value="1"/>
</dbReference>
<evidence type="ECO:0000313" key="14">
    <source>
        <dbReference type="EMBL" id="SDI05978.1"/>
    </source>
</evidence>
<feature type="coiled-coil region" evidence="10">
    <location>
        <begin position="70"/>
        <end position="114"/>
    </location>
</feature>